<protein>
    <submittedName>
        <fullName evidence="9">Uncharacterized protein</fullName>
    </submittedName>
</protein>
<evidence type="ECO:0000313" key="10">
    <source>
        <dbReference type="Proteomes" id="UP000233293"/>
    </source>
</evidence>
<keyword evidence="6 8" id="KW-1133">Transmembrane helix</keyword>
<gene>
    <name evidence="9" type="ORF">CWS72_02540</name>
</gene>
<dbReference type="InterPro" id="IPR037294">
    <property type="entry name" value="ABC_BtuC-like"/>
</dbReference>
<keyword evidence="3" id="KW-0813">Transport</keyword>
<feature type="transmembrane region" description="Helical" evidence="8">
    <location>
        <begin position="244"/>
        <end position="266"/>
    </location>
</feature>
<evidence type="ECO:0000256" key="2">
    <source>
        <dbReference type="ARBA" id="ARBA00007935"/>
    </source>
</evidence>
<name>A0A2N3Q0Q1_9PROT</name>
<dbReference type="InterPro" id="IPR000522">
    <property type="entry name" value="ABC_transptr_permease_BtuC"/>
</dbReference>
<dbReference type="AlphaFoldDB" id="A0A2N3Q0Q1"/>
<feature type="transmembrane region" description="Helical" evidence="8">
    <location>
        <begin position="74"/>
        <end position="94"/>
    </location>
</feature>
<evidence type="ECO:0000256" key="4">
    <source>
        <dbReference type="ARBA" id="ARBA00022475"/>
    </source>
</evidence>
<dbReference type="GO" id="GO:0033214">
    <property type="term" value="P:siderophore-iron import into cell"/>
    <property type="evidence" value="ECO:0007669"/>
    <property type="project" value="TreeGrafter"/>
</dbReference>
<dbReference type="GO" id="GO:0005886">
    <property type="term" value="C:plasma membrane"/>
    <property type="evidence" value="ECO:0007669"/>
    <property type="project" value="UniProtKB-SubCell"/>
</dbReference>
<keyword evidence="5 8" id="KW-0812">Transmembrane</keyword>
<comment type="subcellular location">
    <subcellularLocation>
        <location evidence="1">Cell membrane</location>
        <topology evidence="1">Multi-pass membrane protein</topology>
    </subcellularLocation>
</comment>
<feature type="transmembrane region" description="Helical" evidence="8">
    <location>
        <begin position="114"/>
        <end position="142"/>
    </location>
</feature>
<dbReference type="Pfam" id="PF01032">
    <property type="entry name" value="FecCD"/>
    <property type="match status" value="1"/>
</dbReference>
<comment type="caution">
    <text evidence="9">The sequence shown here is derived from an EMBL/GenBank/DDBJ whole genome shotgun (WGS) entry which is preliminary data.</text>
</comment>
<dbReference type="SUPFAM" id="SSF81345">
    <property type="entry name" value="ABC transporter involved in vitamin B12 uptake, BtuC"/>
    <property type="match status" value="1"/>
</dbReference>
<evidence type="ECO:0000256" key="7">
    <source>
        <dbReference type="ARBA" id="ARBA00023136"/>
    </source>
</evidence>
<evidence type="ECO:0000256" key="1">
    <source>
        <dbReference type="ARBA" id="ARBA00004651"/>
    </source>
</evidence>
<proteinExistence type="inferred from homology"/>
<feature type="transmembrane region" description="Helical" evidence="8">
    <location>
        <begin position="195"/>
        <end position="219"/>
    </location>
</feature>
<evidence type="ECO:0000256" key="8">
    <source>
        <dbReference type="SAM" id="Phobius"/>
    </source>
</evidence>
<dbReference type="Gene3D" id="1.10.3470.10">
    <property type="entry name" value="ABC transporter involved in vitamin B12 uptake, BtuC"/>
    <property type="match status" value="1"/>
</dbReference>
<dbReference type="CDD" id="cd06550">
    <property type="entry name" value="TM_ABC_iron-siderophores_like"/>
    <property type="match status" value="1"/>
</dbReference>
<dbReference type="Proteomes" id="UP000233293">
    <property type="component" value="Unassembled WGS sequence"/>
</dbReference>
<keyword evidence="4" id="KW-1003">Cell membrane</keyword>
<dbReference type="EMBL" id="PIUM01000002">
    <property type="protein sequence ID" value="PKU26248.1"/>
    <property type="molecule type" value="Genomic_DNA"/>
</dbReference>
<feature type="transmembrane region" description="Helical" evidence="8">
    <location>
        <begin position="154"/>
        <end position="175"/>
    </location>
</feature>
<sequence>MRHSLSVPAGGAARGRRGAVSAALGLLAVALSIAALSLLRGSYGLSADQVWLALNGQADAMGHLIILEMRLPRLIAAVVVGICLGVAGAIFQGLCRNPLASPDVMGFTTGAATGALAGILLLGASGTAIGALLGGAGAGLLVQLVSRGRLRGDSFILSGVGVTAMLAAFNEYLVTRVDLEKAEMAKTWLFGSLAGASWSHLVLAVPAMIILLVAVAVLWPRMRLLAMGDDLATALGLPTRSSRLWLTVFGICLTVLATTLAGPVHFLALAAAPLARRLFRTPDSGLAGSAAMGAVLMMFADFLAQRLMAPFQIPVGLITGAVGGVYLVVLLSWSRRKGKV</sequence>
<keyword evidence="10" id="KW-1185">Reference proteome</keyword>
<accession>A0A2N3Q0Q1</accession>
<dbReference type="OrthoDB" id="9811721at2"/>
<dbReference type="PANTHER" id="PTHR30472:SF24">
    <property type="entry name" value="FERRIC ENTEROBACTIN TRANSPORT SYSTEM PERMEASE PROTEIN FEPG"/>
    <property type="match status" value="1"/>
</dbReference>
<evidence type="ECO:0000256" key="6">
    <source>
        <dbReference type="ARBA" id="ARBA00022989"/>
    </source>
</evidence>
<evidence type="ECO:0000256" key="3">
    <source>
        <dbReference type="ARBA" id="ARBA00022448"/>
    </source>
</evidence>
<keyword evidence="7 8" id="KW-0472">Membrane</keyword>
<organism evidence="9 10">
    <name type="scientific">Telmatospirillum siberiense</name>
    <dbReference type="NCBI Taxonomy" id="382514"/>
    <lineage>
        <taxon>Bacteria</taxon>
        <taxon>Pseudomonadati</taxon>
        <taxon>Pseudomonadota</taxon>
        <taxon>Alphaproteobacteria</taxon>
        <taxon>Rhodospirillales</taxon>
        <taxon>Rhodospirillaceae</taxon>
        <taxon>Telmatospirillum</taxon>
    </lineage>
</organism>
<evidence type="ECO:0000313" key="9">
    <source>
        <dbReference type="EMBL" id="PKU26248.1"/>
    </source>
</evidence>
<comment type="similarity">
    <text evidence="2">Belongs to the binding-protein-dependent transport system permease family. FecCD subfamily.</text>
</comment>
<reference evidence="10" key="1">
    <citation type="submission" date="2017-12" db="EMBL/GenBank/DDBJ databases">
        <title>Draft genome sequence of Telmatospirillum siberiense 26-4b1T, an acidotolerant peatland alphaproteobacterium potentially involved in sulfur cycling.</title>
        <authorList>
            <person name="Hausmann B."/>
            <person name="Pjevac P."/>
            <person name="Schreck K."/>
            <person name="Herbold C.W."/>
            <person name="Daims H."/>
            <person name="Wagner M."/>
            <person name="Pester M."/>
            <person name="Loy A."/>
        </authorList>
    </citation>
    <scope>NUCLEOTIDE SEQUENCE [LARGE SCALE GENOMIC DNA]</scope>
    <source>
        <strain evidence="10">26-4b1</strain>
    </source>
</reference>
<feature type="transmembrane region" description="Helical" evidence="8">
    <location>
        <begin position="311"/>
        <end position="333"/>
    </location>
</feature>
<evidence type="ECO:0000256" key="5">
    <source>
        <dbReference type="ARBA" id="ARBA00022692"/>
    </source>
</evidence>
<feature type="transmembrane region" description="Helical" evidence="8">
    <location>
        <begin position="20"/>
        <end position="39"/>
    </location>
</feature>
<dbReference type="GO" id="GO:0022857">
    <property type="term" value="F:transmembrane transporter activity"/>
    <property type="evidence" value="ECO:0007669"/>
    <property type="project" value="InterPro"/>
</dbReference>
<dbReference type="PANTHER" id="PTHR30472">
    <property type="entry name" value="FERRIC ENTEROBACTIN TRANSPORT SYSTEM PERMEASE PROTEIN"/>
    <property type="match status" value="1"/>
</dbReference>